<sequence>MQMRINGPQEDNSQDLSTKKSLVCRKSDPAPSSDVMITSSDQCHSESDTEQLDYDYEESADGDDLGVHPCTCPNYPRRKMVLS</sequence>
<feature type="compositionally biased region" description="Acidic residues" evidence="1">
    <location>
        <begin position="48"/>
        <end position="64"/>
    </location>
</feature>
<protein>
    <submittedName>
        <fullName evidence="2">Uncharacterized protein</fullName>
    </submittedName>
</protein>
<dbReference type="AlphaFoldDB" id="A0A1X7VW83"/>
<evidence type="ECO:0000313" key="2">
    <source>
        <dbReference type="EnsemblMetazoa" id="Aqu2.1.44378_001"/>
    </source>
</evidence>
<feature type="compositionally biased region" description="Polar residues" evidence="1">
    <location>
        <begin position="9"/>
        <end position="20"/>
    </location>
</feature>
<dbReference type="InParanoid" id="A0A1X7VW83"/>
<evidence type="ECO:0000256" key="1">
    <source>
        <dbReference type="SAM" id="MobiDB-lite"/>
    </source>
</evidence>
<name>A0A1X7VW83_AMPQE</name>
<organism evidence="2">
    <name type="scientific">Amphimedon queenslandica</name>
    <name type="common">Sponge</name>
    <dbReference type="NCBI Taxonomy" id="400682"/>
    <lineage>
        <taxon>Eukaryota</taxon>
        <taxon>Metazoa</taxon>
        <taxon>Porifera</taxon>
        <taxon>Demospongiae</taxon>
        <taxon>Heteroscleromorpha</taxon>
        <taxon>Haplosclerida</taxon>
        <taxon>Niphatidae</taxon>
        <taxon>Amphimedon</taxon>
    </lineage>
</organism>
<accession>A0A1X7VW83</accession>
<reference evidence="2" key="1">
    <citation type="submission" date="2017-05" db="UniProtKB">
        <authorList>
            <consortium name="EnsemblMetazoa"/>
        </authorList>
    </citation>
    <scope>IDENTIFICATION</scope>
</reference>
<dbReference type="EnsemblMetazoa" id="Aqu2.1.44378_001">
    <property type="protein sequence ID" value="Aqu2.1.44378_001"/>
    <property type="gene ID" value="Aqu2.1.44378"/>
</dbReference>
<proteinExistence type="predicted"/>
<feature type="region of interest" description="Disordered" evidence="1">
    <location>
        <begin position="1"/>
        <end position="69"/>
    </location>
</feature>